<dbReference type="EMBL" id="CANHGI010000002">
    <property type="protein sequence ID" value="CAI5441166.1"/>
    <property type="molecule type" value="Genomic_DNA"/>
</dbReference>
<feature type="region of interest" description="Disordered" evidence="8">
    <location>
        <begin position="723"/>
        <end position="793"/>
    </location>
</feature>
<feature type="region of interest" description="Disordered" evidence="8">
    <location>
        <begin position="617"/>
        <end position="652"/>
    </location>
</feature>
<comment type="subcellular location">
    <subcellularLocation>
        <location evidence="2">Chromosome</location>
    </subcellularLocation>
    <subcellularLocation>
        <location evidence="1">Nucleus</location>
    </subcellularLocation>
</comment>
<feature type="region of interest" description="Disordered" evidence="8">
    <location>
        <begin position="1"/>
        <end position="21"/>
    </location>
</feature>
<proteinExistence type="predicted"/>
<dbReference type="OrthoDB" id="422362at2759"/>
<keyword evidence="4" id="KW-0489">Methyltransferase</keyword>
<dbReference type="Gene3D" id="2.170.270.10">
    <property type="entry name" value="SET domain"/>
    <property type="match status" value="1"/>
</dbReference>
<dbReference type="Proteomes" id="UP001152747">
    <property type="component" value="Unassembled WGS sequence"/>
</dbReference>
<feature type="domain" description="SET" evidence="9">
    <location>
        <begin position="445"/>
        <end position="573"/>
    </location>
</feature>
<dbReference type="InterPro" id="IPR003616">
    <property type="entry name" value="Post-SET_dom"/>
</dbReference>
<keyword evidence="6" id="KW-0949">S-adenosyl-L-methionine</keyword>
<feature type="compositionally biased region" description="Pro residues" evidence="8">
    <location>
        <begin position="771"/>
        <end position="787"/>
    </location>
</feature>
<dbReference type="InterPro" id="IPR001214">
    <property type="entry name" value="SET_dom"/>
</dbReference>
<evidence type="ECO:0000256" key="1">
    <source>
        <dbReference type="ARBA" id="ARBA00004123"/>
    </source>
</evidence>
<name>A0A9P1IA71_9PELO</name>
<feature type="compositionally biased region" description="Basic residues" evidence="8">
    <location>
        <begin position="622"/>
        <end position="632"/>
    </location>
</feature>
<keyword evidence="7" id="KW-0539">Nucleus</keyword>
<evidence type="ECO:0000256" key="5">
    <source>
        <dbReference type="ARBA" id="ARBA00022679"/>
    </source>
</evidence>
<protein>
    <recommendedName>
        <fullName evidence="13">Histone-lysine N-methyltransferase</fullName>
    </recommendedName>
</protein>
<evidence type="ECO:0000256" key="2">
    <source>
        <dbReference type="ARBA" id="ARBA00004286"/>
    </source>
</evidence>
<keyword evidence="5" id="KW-0808">Transferase</keyword>
<dbReference type="AlphaFoldDB" id="A0A9P1IA71"/>
<dbReference type="PANTHER" id="PTHR22884">
    <property type="entry name" value="SET DOMAIN PROTEINS"/>
    <property type="match status" value="1"/>
</dbReference>
<keyword evidence="3" id="KW-0158">Chromosome</keyword>
<dbReference type="GO" id="GO:0032259">
    <property type="term" value="P:methylation"/>
    <property type="evidence" value="ECO:0007669"/>
    <property type="project" value="UniProtKB-KW"/>
</dbReference>
<evidence type="ECO:0000259" key="9">
    <source>
        <dbReference type="PROSITE" id="PS50280"/>
    </source>
</evidence>
<dbReference type="PROSITE" id="PS50868">
    <property type="entry name" value="POST_SET"/>
    <property type="match status" value="1"/>
</dbReference>
<evidence type="ECO:0000259" key="10">
    <source>
        <dbReference type="PROSITE" id="PS50868"/>
    </source>
</evidence>
<evidence type="ECO:0000256" key="7">
    <source>
        <dbReference type="ARBA" id="ARBA00023242"/>
    </source>
</evidence>
<evidence type="ECO:0000313" key="12">
    <source>
        <dbReference type="Proteomes" id="UP001152747"/>
    </source>
</evidence>
<evidence type="ECO:0000256" key="8">
    <source>
        <dbReference type="SAM" id="MobiDB-lite"/>
    </source>
</evidence>
<dbReference type="InterPro" id="IPR050777">
    <property type="entry name" value="SET2_Histone-Lys_MeTrsfase"/>
</dbReference>
<dbReference type="GO" id="GO:0008168">
    <property type="term" value="F:methyltransferase activity"/>
    <property type="evidence" value="ECO:0007669"/>
    <property type="project" value="UniProtKB-KW"/>
</dbReference>
<dbReference type="PROSITE" id="PS50280">
    <property type="entry name" value="SET"/>
    <property type="match status" value="1"/>
</dbReference>
<reference evidence="11" key="1">
    <citation type="submission" date="2022-11" db="EMBL/GenBank/DDBJ databases">
        <authorList>
            <person name="Kikuchi T."/>
        </authorList>
    </citation>
    <scope>NUCLEOTIDE SEQUENCE</scope>
    <source>
        <strain evidence="11">PS1010</strain>
    </source>
</reference>
<dbReference type="GO" id="GO:0005694">
    <property type="term" value="C:chromosome"/>
    <property type="evidence" value="ECO:0007669"/>
    <property type="project" value="UniProtKB-SubCell"/>
</dbReference>
<evidence type="ECO:0000313" key="11">
    <source>
        <dbReference type="EMBL" id="CAI5441166.1"/>
    </source>
</evidence>
<comment type="caution">
    <text evidence="11">The sequence shown here is derived from an EMBL/GenBank/DDBJ whole genome shotgun (WGS) entry which is preliminary data.</text>
</comment>
<gene>
    <name evidence="11" type="ORF">CAMP_LOCUS3803</name>
</gene>
<evidence type="ECO:0008006" key="13">
    <source>
        <dbReference type="Google" id="ProtNLM"/>
    </source>
</evidence>
<evidence type="ECO:0000256" key="3">
    <source>
        <dbReference type="ARBA" id="ARBA00022454"/>
    </source>
</evidence>
<evidence type="ECO:0000256" key="4">
    <source>
        <dbReference type="ARBA" id="ARBA00022603"/>
    </source>
</evidence>
<evidence type="ECO:0000256" key="6">
    <source>
        <dbReference type="ARBA" id="ARBA00022691"/>
    </source>
</evidence>
<keyword evidence="12" id="KW-1185">Reference proteome</keyword>
<dbReference type="InterPro" id="IPR046341">
    <property type="entry name" value="SET_dom_sf"/>
</dbReference>
<dbReference type="SUPFAM" id="SSF82199">
    <property type="entry name" value="SET domain"/>
    <property type="match status" value="1"/>
</dbReference>
<organism evidence="11 12">
    <name type="scientific">Caenorhabditis angaria</name>
    <dbReference type="NCBI Taxonomy" id="860376"/>
    <lineage>
        <taxon>Eukaryota</taxon>
        <taxon>Metazoa</taxon>
        <taxon>Ecdysozoa</taxon>
        <taxon>Nematoda</taxon>
        <taxon>Chromadorea</taxon>
        <taxon>Rhabditida</taxon>
        <taxon>Rhabditina</taxon>
        <taxon>Rhabditomorpha</taxon>
        <taxon>Rhabditoidea</taxon>
        <taxon>Rhabditidae</taxon>
        <taxon>Peloderinae</taxon>
        <taxon>Caenorhabditis</taxon>
    </lineage>
</organism>
<dbReference type="Pfam" id="PF00856">
    <property type="entry name" value="SET"/>
    <property type="match status" value="1"/>
</dbReference>
<feature type="domain" description="Post-SET" evidence="10">
    <location>
        <begin position="581"/>
        <end position="597"/>
    </location>
</feature>
<dbReference type="GO" id="GO:0005634">
    <property type="term" value="C:nucleus"/>
    <property type="evidence" value="ECO:0007669"/>
    <property type="project" value="UniProtKB-SubCell"/>
</dbReference>
<dbReference type="SMART" id="SM00317">
    <property type="entry name" value="SET"/>
    <property type="match status" value="1"/>
</dbReference>
<sequence length="793" mass="89808">MEIEEKPVTQPIRRRSASKADRNLSDPIEYTVGSAEEMVDKLMKSEITAEETRWPKEVDMYKRRINADFKFEGKLCGEMTFNESAEKCIICGKNDDHVLYSCQGLMNGFTNNTISVPLCKSKFHYECIKDYNASDYHIRYIALPECQNKLLCPLHFCDVCYLERNKQTAFKGDLVECALCFRAYHAEQCTPIGSQSVDVTMKLDENFKTRMLICSAHRPKKEVHSHIAECCECKDKEKLTRCPTCIRSFHKECRVTKSIGGVPIDTNSCEYCLTGETVGMNSKVTAKWRGKFYEGIVRDWSWAPEKLKKSTLFGELGYCLIQWSGSSVQYSIAVVDHCAPMSVGWSKLSGENRNARELRDVTFPSMLKPVGRRLDTAKYLEKGDEKVYIKAESDTYACTCATKIGNHCTTASCSNVRDNYECSPHCSEENAKCMNRGISEKRPHPLIERKETATKGYGVFANGHISKGEFIAEYSGEILNRKEFEKRNKLVSAARDDEANLYMVQMSHGRVVDAARAGNIARYINHSCDPNCRIECRQVIVKQSRKQFFYDERVAVVAIRDIEPGEEISFEYLMQSQYGTKAPVCKCGAPNCKRTLGEVKDGDIVEICDEDEKEKENLAKKNEKKRGTKRKAQQQQQVETASKRRPSEQASLNIPEVFQKFADSFDGNSAEKKKLIATGKQFESLEYQAQFLNNAFLTLIKYDDEKMPKLEVEEIPEEIPDVKPSVKKRGRALSAKNPPNLTVSLRKTRSRSRTIPAPPALDSEILSDPNEPGPSPYSNPDALPPGPSTSFQF</sequence>
<accession>A0A9P1IA71</accession>